<evidence type="ECO:0000313" key="1">
    <source>
        <dbReference type="EMBL" id="MBC8581299.1"/>
    </source>
</evidence>
<keyword evidence="1" id="KW-0548">Nucleotidyltransferase</keyword>
<dbReference type="PANTHER" id="PTHR11669">
    <property type="entry name" value="REPLICATION FACTOR C / DNA POLYMERASE III GAMMA-TAU SUBUNIT"/>
    <property type="match status" value="1"/>
</dbReference>
<dbReference type="Proteomes" id="UP000655830">
    <property type="component" value="Unassembled WGS sequence"/>
</dbReference>
<dbReference type="Pfam" id="PF13177">
    <property type="entry name" value="DNA_pol3_delta2"/>
    <property type="match status" value="1"/>
</dbReference>
<organism evidence="1 2">
    <name type="scientific">Zhenhengia yiwuensis</name>
    <dbReference type="NCBI Taxonomy" id="2763666"/>
    <lineage>
        <taxon>Bacteria</taxon>
        <taxon>Bacillati</taxon>
        <taxon>Bacillota</taxon>
        <taxon>Clostridia</taxon>
        <taxon>Lachnospirales</taxon>
        <taxon>Lachnospiraceae</taxon>
        <taxon>Zhenhengia</taxon>
    </lineage>
</organism>
<dbReference type="InterPro" id="IPR027417">
    <property type="entry name" value="P-loop_NTPase"/>
</dbReference>
<accession>A0A926EJ18</accession>
<keyword evidence="1" id="KW-0808">Transferase</keyword>
<dbReference type="PANTHER" id="PTHR11669:SF8">
    <property type="entry name" value="DNA POLYMERASE III SUBUNIT DELTA"/>
    <property type="match status" value="1"/>
</dbReference>
<evidence type="ECO:0000313" key="2">
    <source>
        <dbReference type="Proteomes" id="UP000655830"/>
    </source>
</evidence>
<name>A0A926EJ18_9FIRM</name>
<protein>
    <submittedName>
        <fullName evidence="1">DNA polymerase III subunit delta</fullName>
        <ecNumber evidence="1">2.7.7.7</ecNumber>
    </submittedName>
</protein>
<dbReference type="SUPFAM" id="SSF52540">
    <property type="entry name" value="P-loop containing nucleoside triphosphate hydrolases"/>
    <property type="match status" value="1"/>
</dbReference>
<dbReference type="InterPro" id="IPR004622">
    <property type="entry name" value="DNA_pol_HolB"/>
</dbReference>
<dbReference type="NCBIfam" id="TIGR00678">
    <property type="entry name" value="holB"/>
    <property type="match status" value="1"/>
</dbReference>
<dbReference type="EC" id="2.7.7.7" evidence="1"/>
<dbReference type="GO" id="GO:0008408">
    <property type="term" value="F:3'-5' exonuclease activity"/>
    <property type="evidence" value="ECO:0007669"/>
    <property type="project" value="InterPro"/>
</dbReference>
<dbReference type="Gene3D" id="3.40.50.300">
    <property type="entry name" value="P-loop containing nucleotide triphosphate hydrolases"/>
    <property type="match status" value="1"/>
</dbReference>
<dbReference type="GO" id="GO:0003887">
    <property type="term" value="F:DNA-directed DNA polymerase activity"/>
    <property type="evidence" value="ECO:0007669"/>
    <property type="project" value="UniProtKB-EC"/>
</dbReference>
<dbReference type="EMBL" id="JACRSY010000044">
    <property type="protein sequence ID" value="MBC8581299.1"/>
    <property type="molecule type" value="Genomic_DNA"/>
</dbReference>
<dbReference type="AlphaFoldDB" id="A0A926EJ18"/>
<dbReference type="GO" id="GO:0006261">
    <property type="term" value="P:DNA-templated DNA replication"/>
    <property type="evidence" value="ECO:0007669"/>
    <property type="project" value="TreeGrafter"/>
</dbReference>
<gene>
    <name evidence="1" type="primary">holB</name>
    <name evidence="1" type="ORF">H8718_17470</name>
</gene>
<dbReference type="CDD" id="cd00009">
    <property type="entry name" value="AAA"/>
    <property type="match status" value="1"/>
</dbReference>
<reference evidence="1" key="1">
    <citation type="submission" date="2020-08" db="EMBL/GenBank/DDBJ databases">
        <title>Genome public.</title>
        <authorList>
            <person name="Liu C."/>
            <person name="Sun Q."/>
        </authorList>
    </citation>
    <scope>NUCLEOTIDE SEQUENCE</scope>
    <source>
        <strain evidence="1">NSJ-12</strain>
    </source>
</reference>
<dbReference type="RefSeq" id="WP_249334141.1">
    <property type="nucleotide sequence ID" value="NZ_JACRSY010000044.1"/>
</dbReference>
<sequence length="327" mass="37800">MELFQDIRGHEDIKKYFKKAIQTDKISHSYIFEGPKGVGKKMMAMSLAKALLCQGEDRPCGKCKACTLVEAGTHPDIIKVDKDTRTTKIDTIREQVVKNMDIKPYQGPYKIIIVTEADTVTIEGQNAMLKTIEEPPSYGMIILITENLAKLLPTIKSRCIQLRFNPLNQTQIMEYLQGYPISEVQKEIYAQFAEGSIGTAKKLIEDEDFLEERKTSINYLLELQKADLMQMYNIQKSICEDKEFISSLLEFWLLWYRDLAILKATGEGNLYYLDYKTHLLDMASKLTYNTIDRHIKLIKDATMQINQNIYPTFVIENLLLKIKERKK</sequence>
<comment type="caution">
    <text evidence="1">The sequence shown here is derived from an EMBL/GenBank/DDBJ whole genome shotgun (WGS) entry which is preliminary data.</text>
</comment>
<dbReference type="InterPro" id="IPR050238">
    <property type="entry name" value="DNA_Rep/Repair_Clamp_Loader"/>
</dbReference>
<keyword evidence="2" id="KW-1185">Reference proteome</keyword>
<proteinExistence type="predicted"/>